<dbReference type="Gene3D" id="1.10.8.660">
    <property type="match status" value="1"/>
</dbReference>
<name>A0A5M7BG99_SACHI</name>
<dbReference type="SUPFAM" id="SSF55035">
    <property type="entry name" value="NAD-binding domain of HMG-CoA reductase"/>
    <property type="match status" value="1"/>
</dbReference>
<dbReference type="InterPro" id="IPR002202">
    <property type="entry name" value="HMG_CoA_Rdtase"/>
</dbReference>
<dbReference type="Proteomes" id="UP000323946">
    <property type="component" value="Unassembled WGS sequence"/>
</dbReference>
<dbReference type="PROSITE" id="PS01192">
    <property type="entry name" value="HMG_COA_REDUCTASE_3"/>
    <property type="match status" value="1"/>
</dbReference>
<dbReference type="PROSITE" id="PS50065">
    <property type="entry name" value="HMG_COA_REDUCTASE_4"/>
    <property type="match status" value="1"/>
</dbReference>
<gene>
    <name evidence="4" type="ORF">F1721_28415</name>
</gene>
<dbReference type="PANTHER" id="PTHR10572">
    <property type="entry name" value="3-HYDROXY-3-METHYLGLUTARYL-COENZYME A REDUCTASE"/>
    <property type="match status" value="1"/>
</dbReference>
<dbReference type="NCBIfam" id="TIGR00532">
    <property type="entry name" value="HMG_CoA_R_NAD"/>
    <property type="match status" value="1"/>
</dbReference>
<dbReference type="InterPro" id="IPR009029">
    <property type="entry name" value="HMG_CoA_Rdtase_sub-bd_dom_sf"/>
</dbReference>
<keyword evidence="2 3" id="KW-0560">Oxidoreductase</keyword>
<dbReference type="PRINTS" id="PR00071">
    <property type="entry name" value="HMGCOARDTASE"/>
</dbReference>
<dbReference type="InterPro" id="IPR023076">
    <property type="entry name" value="HMG_CoA_Rdtase_CS"/>
</dbReference>
<dbReference type="UniPathway" id="UPA00257">
    <property type="reaction ID" value="UER00367"/>
</dbReference>
<protein>
    <recommendedName>
        <fullName evidence="3">3-hydroxy-3-methylglutaryl coenzyme A reductase</fullName>
        <shortName evidence="3">HMG-CoA reductase</shortName>
        <ecNumber evidence="3">1.1.1.88</ecNumber>
    </recommendedName>
</protein>
<dbReference type="AlphaFoldDB" id="A0A5M7BG99"/>
<dbReference type="EC" id="1.1.1.88" evidence="3"/>
<sequence length="468" mass="48679">MCPAGTLIHVPRADRCLQFLGIRNGDAAAPTLRRPPITRTGGTVSTSRLAGFKDRSVAQRRALVAAHAGADESDLAVFDPSAGLGLEQAEHMIENVVGVLGIPLGVATNFTINGRDVLVPMATEEPSVVAAASNAARIARARGGFTTSSTDPLMQAQVQIVDTADPEAARLRLLEARHELIALANQQDPRLVEFGGGVRDLVVRLVDSRVQRYVVAHLVVDVRDAMGANAVNTMAEAIADRAGRIAGGRPLLRILTNKADLRLARARAVFDAEAVGGADVVADVVHAAALAEADPYRAATHNKGIMNGITAVVLATGNDTRAVEAGAHSHAISDQGNYTALSRFERDADGNLVGTLELPMAVGLVGGATKVHPVAQRAVQVLGVSTAAELAEIITAVGLAQNFAALRALATEGIQRGHMSLHARNVAVAAGAAEDELAAVVARLVGDKAVRIDHAEKVLAELRAEAGR</sequence>
<organism evidence="4 5">
    <name type="scientific">Saccharopolyspora hirsuta</name>
    <dbReference type="NCBI Taxonomy" id="1837"/>
    <lineage>
        <taxon>Bacteria</taxon>
        <taxon>Bacillati</taxon>
        <taxon>Actinomycetota</taxon>
        <taxon>Actinomycetes</taxon>
        <taxon>Pseudonocardiales</taxon>
        <taxon>Pseudonocardiaceae</taxon>
        <taxon>Saccharopolyspora</taxon>
    </lineage>
</organism>
<evidence type="ECO:0000313" key="4">
    <source>
        <dbReference type="EMBL" id="KAA5828369.1"/>
    </source>
</evidence>
<dbReference type="EMBL" id="VWPH01000015">
    <property type="protein sequence ID" value="KAA5828369.1"/>
    <property type="molecule type" value="Genomic_DNA"/>
</dbReference>
<comment type="catalytic activity">
    <reaction evidence="3">
        <text>(R)-mevalonate + 2 NAD(+) + CoA = (3S)-3-hydroxy-3-methylglutaryl-CoA + 2 NADH + 2 H(+)</text>
        <dbReference type="Rhea" id="RHEA:14833"/>
        <dbReference type="ChEBI" id="CHEBI:15378"/>
        <dbReference type="ChEBI" id="CHEBI:36464"/>
        <dbReference type="ChEBI" id="CHEBI:43074"/>
        <dbReference type="ChEBI" id="CHEBI:57287"/>
        <dbReference type="ChEBI" id="CHEBI:57540"/>
        <dbReference type="ChEBI" id="CHEBI:57945"/>
        <dbReference type="EC" id="1.1.1.88"/>
    </reaction>
</comment>
<dbReference type="InterPro" id="IPR009023">
    <property type="entry name" value="HMG_CoA_Rdtase_NAD(P)-bd_sf"/>
</dbReference>
<dbReference type="GO" id="GO:0015936">
    <property type="term" value="P:coenzyme A metabolic process"/>
    <property type="evidence" value="ECO:0007669"/>
    <property type="project" value="InterPro"/>
</dbReference>
<comment type="caution">
    <text evidence="4">The sequence shown here is derived from an EMBL/GenBank/DDBJ whole genome shotgun (WGS) entry which is preliminary data.</text>
</comment>
<evidence type="ECO:0000256" key="2">
    <source>
        <dbReference type="ARBA" id="ARBA00023002"/>
    </source>
</evidence>
<dbReference type="GO" id="GO:0004420">
    <property type="term" value="F:hydroxymethylglutaryl-CoA reductase (NADPH) activity"/>
    <property type="evidence" value="ECO:0007669"/>
    <property type="project" value="InterPro"/>
</dbReference>
<dbReference type="OrthoDB" id="9764892at2"/>
<dbReference type="GO" id="GO:0140643">
    <property type="term" value="F:hydroxymethylglutaryl-CoA reductase (NADH) activity"/>
    <property type="evidence" value="ECO:0007669"/>
    <property type="project" value="UniProtKB-EC"/>
</dbReference>
<dbReference type="CDD" id="cd00644">
    <property type="entry name" value="HMG-CoA_reductase_classII"/>
    <property type="match status" value="1"/>
</dbReference>
<comment type="similarity">
    <text evidence="1 3">Belongs to the HMG-CoA reductase family.</text>
</comment>
<dbReference type="InterPro" id="IPR023074">
    <property type="entry name" value="HMG_CoA_Rdtase_cat_sf"/>
</dbReference>
<dbReference type="SUPFAM" id="SSF56542">
    <property type="entry name" value="Substrate-binding domain of HMG-CoA reductase"/>
    <property type="match status" value="1"/>
</dbReference>
<accession>A0A5M7BG99</accession>
<dbReference type="InterPro" id="IPR004553">
    <property type="entry name" value="HMG_CoA_Rdtase_bac-typ"/>
</dbReference>
<evidence type="ECO:0000256" key="3">
    <source>
        <dbReference type="RuleBase" id="RU361219"/>
    </source>
</evidence>
<dbReference type="PROSITE" id="PS00066">
    <property type="entry name" value="HMG_COA_REDUCTASE_1"/>
    <property type="match status" value="1"/>
</dbReference>
<comment type="pathway">
    <text evidence="3">Metabolic intermediate metabolism; (R)-mevalonate degradation; (S)-3-hydroxy-3-methylglutaryl-CoA from (R)-mevalonate: step 1/1.</text>
</comment>
<reference evidence="4 5" key="1">
    <citation type="submission" date="2019-09" db="EMBL/GenBank/DDBJ databases">
        <title>Draft genome sequence of the thermophilic Saccharopolyspora hirsuta VKM Ac-666T.</title>
        <authorList>
            <person name="Lobastova T.G."/>
            <person name="Fokina V."/>
            <person name="Bragin E.Y."/>
            <person name="Shtratnikova V.Y."/>
            <person name="Starodumova I.P."/>
            <person name="Tarlachkov S.V."/>
            <person name="Donova M.V."/>
        </authorList>
    </citation>
    <scope>NUCLEOTIDE SEQUENCE [LARGE SCALE GENOMIC DNA]</scope>
    <source>
        <strain evidence="4 5">VKM Ac-666</strain>
    </source>
</reference>
<evidence type="ECO:0000256" key="1">
    <source>
        <dbReference type="ARBA" id="ARBA00007661"/>
    </source>
</evidence>
<dbReference type="Pfam" id="PF00368">
    <property type="entry name" value="HMG-CoA_red"/>
    <property type="match status" value="1"/>
</dbReference>
<dbReference type="Gene3D" id="3.90.770.10">
    <property type="entry name" value="3-hydroxy-3-methylglutaryl-coenzyme A Reductase, Chain A, domain 2"/>
    <property type="match status" value="2"/>
</dbReference>
<dbReference type="PANTHER" id="PTHR10572:SF24">
    <property type="entry name" value="3-HYDROXY-3-METHYLGLUTARYL-COENZYME A REDUCTASE"/>
    <property type="match status" value="1"/>
</dbReference>
<dbReference type="PROSITE" id="PS00318">
    <property type="entry name" value="HMG_COA_REDUCTASE_2"/>
    <property type="match status" value="1"/>
</dbReference>
<evidence type="ECO:0000313" key="5">
    <source>
        <dbReference type="Proteomes" id="UP000323946"/>
    </source>
</evidence>
<keyword evidence="5" id="KW-1185">Reference proteome</keyword>
<keyword evidence="3" id="KW-0520">NAD</keyword>
<proteinExistence type="inferred from homology"/>